<organism evidence="2 3">
    <name type="scientific">Candidatus Nitronereus thalassa</name>
    <dbReference type="NCBI Taxonomy" id="3020898"/>
    <lineage>
        <taxon>Bacteria</taxon>
        <taxon>Pseudomonadati</taxon>
        <taxon>Nitrospirota</taxon>
        <taxon>Nitrospiria</taxon>
        <taxon>Nitrospirales</taxon>
        <taxon>Nitrospiraceae</taxon>
        <taxon>Candidatus Nitronereus</taxon>
    </lineage>
</organism>
<feature type="transmembrane region" description="Helical" evidence="1">
    <location>
        <begin position="167"/>
        <end position="200"/>
    </location>
</feature>
<keyword evidence="1" id="KW-1133">Transmembrane helix</keyword>
<feature type="transmembrane region" description="Helical" evidence="1">
    <location>
        <begin position="212"/>
        <end position="230"/>
    </location>
</feature>
<feature type="transmembrane region" description="Helical" evidence="1">
    <location>
        <begin position="44"/>
        <end position="67"/>
    </location>
</feature>
<gene>
    <name evidence="2" type="ORF">PPG34_00910</name>
</gene>
<comment type="caution">
    <text evidence="2">The sequence shown here is derived from an EMBL/GenBank/DDBJ whole genome shotgun (WGS) entry which is preliminary data.</text>
</comment>
<dbReference type="InterPro" id="IPR052776">
    <property type="entry name" value="Chloro_ReproSupport/MetalTrans"/>
</dbReference>
<evidence type="ECO:0000313" key="2">
    <source>
        <dbReference type="EMBL" id="MDT7040887.1"/>
    </source>
</evidence>
<proteinExistence type="predicted"/>
<evidence type="ECO:0000313" key="3">
    <source>
        <dbReference type="Proteomes" id="UP001250932"/>
    </source>
</evidence>
<keyword evidence="1" id="KW-0472">Membrane</keyword>
<dbReference type="PANTHER" id="PTHR33876:SF4">
    <property type="entry name" value="CHLOROPLAST PROTEIN FOR GROWTH AND FERTILITY 2"/>
    <property type="match status" value="1"/>
</dbReference>
<accession>A0ABU3K3B3</accession>
<name>A0ABU3K3B3_9BACT</name>
<evidence type="ECO:0000256" key="1">
    <source>
        <dbReference type="SAM" id="Phobius"/>
    </source>
</evidence>
<dbReference type="EMBL" id="JAQOUE010000001">
    <property type="protein sequence ID" value="MDT7040887.1"/>
    <property type="molecule type" value="Genomic_DNA"/>
</dbReference>
<feature type="transmembrane region" description="Helical" evidence="1">
    <location>
        <begin position="74"/>
        <end position="96"/>
    </location>
</feature>
<dbReference type="RefSeq" id="WP_313831246.1">
    <property type="nucleotide sequence ID" value="NZ_JAQOUE010000001.1"/>
</dbReference>
<protein>
    <submittedName>
        <fullName evidence="2">Sulfite exporter TauE/SafE family protein</fullName>
    </submittedName>
</protein>
<keyword evidence="1" id="KW-0812">Transmembrane</keyword>
<sequence length="231" mass="24872">MDDLILSSLFLGFLLGLSHALDADHVVAVGTLAAETESLKRSSLLGICWGIGHTLTLTVIGSLVLSLKWQIPEIVATSMEVLVAGMIVGLGALLLWRARRPLTLHAHTHSHDDSTHTHVHVHVQNQEVHSHHHVRNSLQKAFGVGLVHGIAGSAALTLTVMATMPSIVLGLMYIVVFGTGTILGMFVMSTFISMPFIFLAQRAIHWHMPIKVCAGVFAMGFGSVLAWSLLT</sequence>
<reference evidence="2 3" key="1">
    <citation type="journal article" date="2023" name="ISME J.">
        <title>Cultivation and genomic characterization of novel and ubiquitous marine nitrite-oxidizing bacteria from the Nitrospirales.</title>
        <authorList>
            <person name="Mueller A.J."/>
            <person name="Daebeler A."/>
            <person name="Herbold C.W."/>
            <person name="Kirkegaard R.H."/>
            <person name="Daims H."/>
        </authorList>
    </citation>
    <scope>NUCLEOTIDE SEQUENCE [LARGE SCALE GENOMIC DNA]</scope>
    <source>
        <strain evidence="2 3">EB</strain>
    </source>
</reference>
<dbReference type="PANTHER" id="PTHR33876">
    <property type="entry name" value="UNNAMED PRODUCT"/>
    <property type="match status" value="1"/>
</dbReference>
<dbReference type="Proteomes" id="UP001250932">
    <property type="component" value="Unassembled WGS sequence"/>
</dbReference>
<keyword evidence="3" id="KW-1185">Reference proteome</keyword>